<name>A0A3A6WKW2_9FIRM</name>
<organism evidence="1 2">
    <name type="scientific">Veillonella atypica</name>
    <dbReference type="NCBI Taxonomy" id="39777"/>
    <lineage>
        <taxon>Bacteria</taxon>
        <taxon>Bacillati</taxon>
        <taxon>Bacillota</taxon>
        <taxon>Negativicutes</taxon>
        <taxon>Veillonellales</taxon>
        <taxon>Veillonellaceae</taxon>
        <taxon>Veillonella</taxon>
    </lineage>
</organism>
<dbReference type="RefSeq" id="WP_119982563.1">
    <property type="nucleotide sequence ID" value="NZ_QXZZ01000028.1"/>
</dbReference>
<comment type="caution">
    <text evidence="1">The sequence shown here is derived from an EMBL/GenBank/DDBJ whole genome shotgun (WGS) entry which is preliminary data.</text>
</comment>
<reference evidence="1 2" key="1">
    <citation type="submission" date="2018-09" db="EMBL/GenBank/DDBJ databases">
        <title>Genome sequence of Veillonella atypica isolated from periodontal Korean patients.</title>
        <authorList>
            <person name="Lee J.-H."/>
            <person name="Moon J.-H."/>
            <person name="Shin S.-Y."/>
        </authorList>
    </citation>
    <scope>NUCLEOTIDE SEQUENCE [LARGE SCALE GENOMIC DNA]</scope>
    <source>
        <strain evidence="1 2">KHUD_V1</strain>
    </source>
</reference>
<dbReference type="EMBL" id="QXZZ01000028">
    <property type="protein sequence ID" value="RJY50340.1"/>
    <property type="molecule type" value="Genomic_DNA"/>
</dbReference>
<dbReference type="Proteomes" id="UP000277803">
    <property type="component" value="Unassembled WGS sequence"/>
</dbReference>
<evidence type="ECO:0000313" key="2">
    <source>
        <dbReference type="Proteomes" id="UP000277803"/>
    </source>
</evidence>
<evidence type="ECO:0008006" key="3">
    <source>
        <dbReference type="Google" id="ProtNLM"/>
    </source>
</evidence>
<dbReference type="AlphaFoldDB" id="A0A3A6WKW2"/>
<protein>
    <recommendedName>
        <fullName evidence="3">Restriction endonuclease</fullName>
    </recommendedName>
</protein>
<proteinExistence type="predicted"/>
<accession>A0A3A6WKW2</accession>
<gene>
    <name evidence="1" type="ORF">D2965_05620</name>
</gene>
<evidence type="ECO:0000313" key="1">
    <source>
        <dbReference type="EMBL" id="RJY50340.1"/>
    </source>
</evidence>
<sequence length="247" mass="29010">MDYSERTKFNFEDDLLGEQAVNKFLVDFLYERFKEKGYIIDFEVSRELNKQHAGSDTVLTLTSGKKIVVDEKAAIHYAKTNLKEKAMPTFAFEVSYMYNGQLKEGWLTNPKYNATQRYLLCWLWVQAGTNKSRLKYHDIVQIEAMFFEKTDIQEYIINIVTADTDIVKFHTVASDKRVSLEEKILQKALDKIDEPVGEETYPKWYLTGRNILSEQPLNIILYRNQLEELATSHWLVTRKELINLDKK</sequence>